<dbReference type="GO" id="GO:0020037">
    <property type="term" value="F:heme binding"/>
    <property type="evidence" value="ECO:0007669"/>
    <property type="project" value="InterPro"/>
</dbReference>
<keyword evidence="2" id="KW-0223">Dioxygenase</keyword>
<comment type="caution">
    <text evidence="2">The sequence shown here is derived from an EMBL/GenBank/DDBJ whole genome shotgun (WGS) entry which is preliminary data.</text>
</comment>
<proteinExistence type="predicted"/>
<evidence type="ECO:0000313" key="3">
    <source>
        <dbReference type="Proteomes" id="UP000282084"/>
    </source>
</evidence>
<dbReference type="RefSeq" id="WP_147455139.1">
    <property type="nucleotide sequence ID" value="NZ_RBXO01000001.1"/>
</dbReference>
<reference evidence="2 3" key="1">
    <citation type="submission" date="2018-10" db="EMBL/GenBank/DDBJ databases">
        <title>Sequencing the genomes of 1000 actinobacteria strains.</title>
        <authorList>
            <person name="Klenk H.-P."/>
        </authorList>
    </citation>
    <scope>NUCLEOTIDE SEQUENCE [LARGE SCALE GENOMIC DNA]</scope>
    <source>
        <strain evidence="2 3">DSM 43800</strain>
    </source>
</reference>
<evidence type="ECO:0000313" key="2">
    <source>
        <dbReference type="EMBL" id="RKT54661.1"/>
    </source>
</evidence>
<gene>
    <name evidence="2" type="ORF">C8E97_3308</name>
</gene>
<dbReference type="GO" id="GO:0051213">
    <property type="term" value="F:dioxygenase activity"/>
    <property type="evidence" value="ECO:0007669"/>
    <property type="project" value="UniProtKB-KW"/>
</dbReference>
<dbReference type="GO" id="GO:0019441">
    <property type="term" value="P:L-tryptophan catabolic process to kynurenine"/>
    <property type="evidence" value="ECO:0007669"/>
    <property type="project" value="InterPro"/>
</dbReference>
<evidence type="ECO:0000256" key="1">
    <source>
        <dbReference type="SAM" id="MobiDB-lite"/>
    </source>
</evidence>
<name>A0A495VZ04_9PSEU</name>
<dbReference type="GO" id="GO:0046872">
    <property type="term" value="F:metal ion binding"/>
    <property type="evidence" value="ECO:0007669"/>
    <property type="project" value="InterPro"/>
</dbReference>
<dbReference type="OrthoDB" id="4444951at2"/>
<dbReference type="EMBL" id="RBXO01000001">
    <property type="protein sequence ID" value="RKT54661.1"/>
    <property type="molecule type" value="Genomic_DNA"/>
</dbReference>
<dbReference type="AlphaFoldDB" id="A0A495VZ04"/>
<dbReference type="SUPFAM" id="SSF140959">
    <property type="entry name" value="Indolic compounds 2,3-dioxygenase-like"/>
    <property type="match status" value="1"/>
</dbReference>
<dbReference type="InterPro" id="IPR037217">
    <property type="entry name" value="Trp/Indoleamine_2_3_dOase-like"/>
</dbReference>
<organism evidence="2 3">
    <name type="scientific">Saccharothrix australiensis</name>
    <dbReference type="NCBI Taxonomy" id="2072"/>
    <lineage>
        <taxon>Bacteria</taxon>
        <taxon>Bacillati</taxon>
        <taxon>Actinomycetota</taxon>
        <taxon>Actinomycetes</taxon>
        <taxon>Pseudonocardiales</taxon>
        <taxon>Pseudonocardiaceae</taxon>
        <taxon>Saccharothrix</taxon>
    </lineage>
</organism>
<dbReference type="Proteomes" id="UP000282084">
    <property type="component" value="Unassembled WGS sequence"/>
</dbReference>
<keyword evidence="2" id="KW-0560">Oxidoreductase</keyword>
<sequence length="417" mass="45122">MTSHEGGTVWPEHIATGGLSVHSTSASPDRRLGSAAREAVAAWRAGGGAGFPYREVVDHYRAVGRVAASASLVAELARLRDADPSDDRAGAPVALKPWLRNTTDHADGDYATYSGVGLQERFLETARYGSRERTADVVLVTHLVDLLRTETEALAVAPSREQHRRTRAVLHALRHADRLAPGAADARPEVAKPTRDADDAELVGHALAAVARARRYAEAGELAELVLLPATPLHDEQMFLRSIQMFECLYLRTAWGLEDAAEALRERRAAEAVTLLDATADRLTAASALYRVLTTMPKEAFAIIRGHTAGRSAIQSSAYRRVELAAAAAHDDRSGTSAEPLQDVFRAALRWLPEADADAVREAMRRADEAWCVLKRSHWGITIKTIGHVPGTGGTTGAGYLDKASRQPLFPALFSER</sequence>
<accession>A0A495VZ04</accession>
<keyword evidence="3" id="KW-1185">Reference proteome</keyword>
<protein>
    <submittedName>
        <fullName evidence="2">Tryptophan 2,3-dioxygenase</fullName>
    </submittedName>
</protein>
<feature type="region of interest" description="Disordered" evidence="1">
    <location>
        <begin position="1"/>
        <end position="32"/>
    </location>
</feature>
<dbReference type="Gene3D" id="1.20.58.480">
    <property type="match status" value="1"/>
</dbReference>